<protein>
    <submittedName>
        <fullName evidence="1">Uncharacterized protein</fullName>
    </submittedName>
</protein>
<keyword evidence="2" id="KW-1185">Reference proteome</keyword>
<comment type="caution">
    <text evidence="1">The sequence shown here is derived from an EMBL/GenBank/DDBJ whole genome shotgun (WGS) entry which is preliminary data.</text>
</comment>
<gene>
    <name evidence="1" type="ORF">PoB_006873400</name>
</gene>
<reference evidence="1 2" key="1">
    <citation type="journal article" date="2021" name="Elife">
        <title>Chloroplast acquisition without the gene transfer in kleptoplastic sea slugs, Plakobranchus ocellatus.</title>
        <authorList>
            <person name="Maeda T."/>
            <person name="Takahashi S."/>
            <person name="Yoshida T."/>
            <person name="Shimamura S."/>
            <person name="Takaki Y."/>
            <person name="Nagai Y."/>
            <person name="Toyoda A."/>
            <person name="Suzuki Y."/>
            <person name="Arimoto A."/>
            <person name="Ishii H."/>
            <person name="Satoh N."/>
            <person name="Nishiyama T."/>
            <person name="Hasebe M."/>
            <person name="Maruyama T."/>
            <person name="Minagawa J."/>
            <person name="Obokata J."/>
            <person name="Shigenobu S."/>
        </authorList>
    </citation>
    <scope>NUCLEOTIDE SEQUENCE [LARGE SCALE GENOMIC DNA]</scope>
</reference>
<name>A0AAV4DDE9_9GAST</name>
<sequence length="87" mass="10221">MVTESAEEVPNRTEMFPGPIWRKMLFLTSRRGYPVQKAALRLAKDESSKFDMRAFPLRLKYSREKVEIGHYKFLVSSLQVRVLGHTY</sequence>
<evidence type="ECO:0000313" key="1">
    <source>
        <dbReference type="EMBL" id="GFO42229.1"/>
    </source>
</evidence>
<dbReference type="EMBL" id="BLXT01007768">
    <property type="protein sequence ID" value="GFO42229.1"/>
    <property type="molecule type" value="Genomic_DNA"/>
</dbReference>
<dbReference type="Proteomes" id="UP000735302">
    <property type="component" value="Unassembled WGS sequence"/>
</dbReference>
<evidence type="ECO:0000313" key="2">
    <source>
        <dbReference type="Proteomes" id="UP000735302"/>
    </source>
</evidence>
<organism evidence="1 2">
    <name type="scientific">Plakobranchus ocellatus</name>
    <dbReference type="NCBI Taxonomy" id="259542"/>
    <lineage>
        <taxon>Eukaryota</taxon>
        <taxon>Metazoa</taxon>
        <taxon>Spiralia</taxon>
        <taxon>Lophotrochozoa</taxon>
        <taxon>Mollusca</taxon>
        <taxon>Gastropoda</taxon>
        <taxon>Heterobranchia</taxon>
        <taxon>Euthyneura</taxon>
        <taxon>Panpulmonata</taxon>
        <taxon>Sacoglossa</taxon>
        <taxon>Placobranchoidea</taxon>
        <taxon>Plakobranchidae</taxon>
        <taxon>Plakobranchus</taxon>
    </lineage>
</organism>
<dbReference type="AlphaFoldDB" id="A0AAV4DDE9"/>
<accession>A0AAV4DDE9</accession>
<proteinExistence type="predicted"/>